<evidence type="ECO:0000313" key="2">
    <source>
        <dbReference type="EMBL" id="WAS95391.1"/>
    </source>
</evidence>
<proteinExistence type="predicted"/>
<reference evidence="2" key="1">
    <citation type="submission" date="2022-11" db="EMBL/GenBank/DDBJ databases">
        <title>Minimal conservation of predation-associated metabolite biosynthetic gene clusters underscores biosynthetic potential of Myxococcota including descriptions for ten novel species: Archangium lansinium sp. nov., Myxococcus landrumus sp. nov., Nannocystis bai.</title>
        <authorList>
            <person name="Ahearne A."/>
            <person name="Stevens C."/>
            <person name="Dowd S."/>
        </authorList>
    </citation>
    <scope>NUCLEOTIDE SEQUENCE</scope>
    <source>
        <strain evidence="2">Fl3</strain>
    </source>
</reference>
<evidence type="ECO:0000256" key="1">
    <source>
        <dbReference type="SAM" id="MobiDB-lite"/>
    </source>
</evidence>
<sequence length="64" mass="7073">MNRNRAPSAAISGLAWFGAPRRRFEGKSMRATPPERTRSQSPASGDKSADNNGPLDDFWIVKLQ</sequence>
<name>A0ABY7H800_9BACT</name>
<organism evidence="2 3">
    <name type="scientific">Nannocystis punicea</name>
    <dbReference type="NCBI Taxonomy" id="2995304"/>
    <lineage>
        <taxon>Bacteria</taxon>
        <taxon>Pseudomonadati</taxon>
        <taxon>Myxococcota</taxon>
        <taxon>Polyangia</taxon>
        <taxon>Nannocystales</taxon>
        <taxon>Nannocystaceae</taxon>
        <taxon>Nannocystis</taxon>
    </lineage>
</organism>
<protein>
    <submittedName>
        <fullName evidence="2">Uncharacterized protein</fullName>
    </submittedName>
</protein>
<accession>A0ABY7H800</accession>
<dbReference type="RefSeq" id="WP_269037723.1">
    <property type="nucleotide sequence ID" value="NZ_CP114040.1"/>
</dbReference>
<gene>
    <name evidence="2" type="ORF">O0S08_04460</name>
</gene>
<feature type="compositionally biased region" description="Basic and acidic residues" evidence="1">
    <location>
        <begin position="22"/>
        <end position="38"/>
    </location>
</feature>
<feature type="region of interest" description="Disordered" evidence="1">
    <location>
        <begin position="22"/>
        <end position="57"/>
    </location>
</feature>
<dbReference type="EMBL" id="CP114040">
    <property type="protein sequence ID" value="WAS95391.1"/>
    <property type="molecule type" value="Genomic_DNA"/>
</dbReference>
<keyword evidence="3" id="KW-1185">Reference proteome</keyword>
<dbReference type="Proteomes" id="UP001164459">
    <property type="component" value="Chromosome"/>
</dbReference>
<evidence type="ECO:0000313" key="3">
    <source>
        <dbReference type="Proteomes" id="UP001164459"/>
    </source>
</evidence>